<evidence type="ECO:0000313" key="6">
    <source>
        <dbReference type="Proteomes" id="UP000647172"/>
    </source>
</evidence>
<feature type="region of interest" description="Disordered" evidence="2">
    <location>
        <begin position="1"/>
        <end position="41"/>
    </location>
</feature>
<keyword evidence="1" id="KW-0732">Signal</keyword>
<evidence type="ECO:0000256" key="2">
    <source>
        <dbReference type="SAM" id="MobiDB-lite"/>
    </source>
</evidence>
<keyword evidence="3" id="KW-0812">Transmembrane</keyword>
<feature type="domain" description="DUF4352" evidence="4">
    <location>
        <begin position="120"/>
        <end position="243"/>
    </location>
</feature>
<evidence type="ECO:0000256" key="3">
    <source>
        <dbReference type="SAM" id="Phobius"/>
    </source>
</evidence>
<reference evidence="5" key="1">
    <citation type="submission" date="2021-01" db="EMBL/GenBank/DDBJ databases">
        <title>Whole genome shotgun sequence of Actinoplanes nipponensis NBRC 14063.</title>
        <authorList>
            <person name="Komaki H."/>
            <person name="Tamura T."/>
        </authorList>
    </citation>
    <scope>NUCLEOTIDE SEQUENCE</scope>
    <source>
        <strain evidence="5">NBRC 14063</strain>
    </source>
</reference>
<dbReference type="RefSeq" id="WP_239130720.1">
    <property type="nucleotide sequence ID" value="NZ_BAAAYJ010000093.1"/>
</dbReference>
<dbReference type="InterPro" id="IPR029050">
    <property type="entry name" value="Immunoprotect_excell_Ig-like"/>
</dbReference>
<dbReference type="InterPro" id="IPR029051">
    <property type="entry name" value="DUF4352"/>
</dbReference>
<keyword evidence="3" id="KW-0472">Membrane</keyword>
<accession>A0A919MP59</accession>
<dbReference type="Proteomes" id="UP000647172">
    <property type="component" value="Unassembled WGS sequence"/>
</dbReference>
<dbReference type="Pfam" id="PF11611">
    <property type="entry name" value="DUF4352"/>
    <property type="match status" value="1"/>
</dbReference>
<comment type="caution">
    <text evidence="5">The sequence shown here is derived from an EMBL/GenBank/DDBJ whole genome shotgun (WGS) entry which is preliminary data.</text>
</comment>
<evidence type="ECO:0000259" key="4">
    <source>
        <dbReference type="Pfam" id="PF11611"/>
    </source>
</evidence>
<name>A0A919MP59_9ACTN</name>
<feature type="transmembrane region" description="Helical" evidence="3">
    <location>
        <begin position="48"/>
        <end position="70"/>
    </location>
</feature>
<proteinExistence type="predicted"/>
<evidence type="ECO:0000313" key="5">
    <source>
        <dbReference type="EMBL" id="GIE52266.1"/>
    </source>
</evidence>
<organism evidence="5 6">
    <name type="scientific">Actinoplanes nipponensis</name>
    <dbReference type="NCBI Taxonomy" id="135950"/>
    <lineage>
        <taxon>Bacteria</taxon>
        <taxon>Bacillati</taxon>
        <taxon>Actinomycetota</taxon>
        <taxon>Actinomycetes</taxon>
        <taxon>Micromonosporales</taxon>
        <taxon>Micromonosporaceae</taxon>
        <taxon>Actinoplanes</taxon>
    </lineage>
</organism>
<dbReference type="AlphaFoldDB" id="A0A919MP59"/>
<evidence type="ECO:0000256" key="1">
    <source>
        <dbReference type="ARBA" id="ARBA00022729"/>
    </source>
</evidence>
<dbReference type="Gene3D" id="2.60.40.1240">
    <property type="match status" value="1"/>
</dbReference>
<sequence length="249" mass="25826">MSYQPPDPNQPQQPPVSPTWGPPPPVFPAQPGQGSYGPPPTKKSNKKLIFGIIGGVLVLCCGSGAIAAIAGGDHDKLGASATTAPVTKKATTKAAAKAAPKVPVAKATTKPVASRDSGPGMGDAVRDGKFEFTVTKLDCSKSKVGSEYLNDKAQGKFCIISVTVKNIGKEAQTFDGSSQKAYDAEGIEFSNDTGAEIYANEGSPTFLQEINPGNQVKGKLIFDVPKSTQLTAMELHDSMFSGGVKISLS</sequence>
<keyword evidence="3" id="KW-1133">Transmembrane helix</keyword>
<gene>
    <name evidence="5" type="ORF">Ani05nite_58000</name>
</gene>
<protein>
    <submittedName>
        <fullName evidence="5">Mpr protein</fullName>
    </submittedName>
</protein>
<keyword evidence="6" id="KW-1185">Reference proteome</keyword>
<feature type="compositionally biased region" description="Pro residues" evidence="2">
    <location>
        <begin position="1"/>
        <end position="28"/>
    </location>
</feature>
<dbReference type="EMBL" id="BOMQ01000065">
    <property type="protein sequence ID" value="GIE52266.1"/>
    <property type="molecule type" value="Genomic_DNA"/>
</dbReference>